<dbReference type="Proteomes" id="UP000337909">
    <property type="component" value="Unassembled WGS sequence"/>
</dbReference>
<proteinExistence type="inferred from homology"/>
<feature type="transmembrane region" description="Helical" evidence="7">
    <location>
        <begin position="234"/>
        <end position="258"/>
    </location>
</feature>
<name>A0A5E7CVW7_PSEFL</name>
<feature type="transmembrane region" description="Helical" evidence="7">
    <location>
        <begin position="200"/>
        <end position="222"/>
    </location>
</feature>
<organism evidence="8 9">
    <name type="scientific">Pseudomonas fluorescens</name>
    <dbReference type="NCBI Taxonomy" id="294"/>
    <lineage>
        <taxon>Bacteria</taxon>
        <taxon>Pseudomonadati</taxon>
        <taxon>Pseudomonadota</taxon>
        <taxon>Gammaproteobacteria</taxon>
        <taxon>Pseudomonadales</taxon>
        <taxon>Pseudomonadaceae</taxon>
        <taxon>Pseudomonas</taxon>
    </lineage>
</organism>
<feature type="transmembrane region" description="Helical" evidence="7">
    <location>
        <begin position="176"/>
        <end position="194"/>
    </location>
</feature>
<sequence>MHAMESGVDVMPSIELSPSLSLRRRAIFAVAWNLSALVASQAIRLGGNLIMARLLMPEMFGIMVIATTVSVVLHLLSDVGLRQNIIQSPRGDDPVFLNTAWTVQILRGVVLFASTLLIAGSAWFAQVINLWSASSTYAAPELPLVLAFTGFSAIIYGFQSTKIDVAVRAFQQKKVVLAEFAAQLAGLLVMLGIGYFTRSIWSLVAAGLVSAMVGTVLGHLWFQGPPNRLQWDRAALKELVVFGRWILLSSAVGVLAMYGDRIWFGGSMSATELGVYSIAVLILGAVQTGVQKLAGAVALPAFSEAARSNDTARLRALYYRIRLIVDLALLFVCGLFLTISPLIIGWMYDERYAAAGPMMAILSLSFFILRFTVAHQVWLALGLTKYQAMDNIIRIISLWVLVPLLLAIGGVNYAIWGVALHALPTLVLIVYVNCQVGLFDIKRELVVLPMLGVGALCGALVLSLAKWL</sequence>
<feature type="transmembrane region" description="Helical" evidence="7">
    <location>
        <begin position="137"/>
        <end position="156"/>
    </location>
</feature>
<evidence type="ECO:0000256" key="4">
    <source>
        <dbReference type="ARBA" id="ARBA00022692"/>
    </source>
</evidence>
<gene>
    <name evidence="8" type="ORF">PS691_02526</name>
</gene>
<evidence type="ECO:0000256" key="5">
    <source>
        <dbReference type="ARBA" id="ARBA00022989"/>
    </source>
</evidence>
<evidence type="ECO:0000313" key="8">
    <source>
        <dbReference type="EMBL" id="VVN99653.1"/>
    </source>
</evidence>
<feature type="transmembrane region" description="Helical" evidence="7">
    <location>
        <begin position="414"/>
        <end position="433"/>
    </location>
</feature>
<dbReference type="EMBL" id="CABVHQ010000021">
    <property type="protein sequence ID" value="VVN99653.1"/>
    <property type="molecule type" value="Genomic_DNA"/>
</dbReference>
<accession>A0A5E7CVW7</accession>
<keyword evidence="5 7" id="KW-1133">Transmembrane helix</keyword>
<keyword evidence="6 7" id="KW-0472">Membrane</keyword>
<dbReference type="PANTHER" id="PTHR30250">
    <property type="entry name" value="PST FAMILY PREDICTED COLANIC ACID TRANSPORTER"/>
    <property type="match status" value="1"/>
</dbReference>
<evidence type="ECO:0000256" key="1">
    <source>
        <dbReference type="ARBA" id="ARBA00004651"/>
    </source>
</evidence>
<evidence type="ECO:0000256" key="3">
    <source>
        <dbReference type="ARBA" id="ARBA00022475"/>
    </source>
</evidence>
<dbReference type="InterPro" id="IPR050833">
    <property type="entry name" value="Poly_Biosynth_Transport"/>
</dbReference>
<feature type="transmembrane region" description="Helical" evidence="7">
    <location>
        <begin position="59"/>
        <end position="81"/>
    </location>
</feature>
<evidence type="ECO:0000256" key="6">
    <source>
        <dbReference type="ARBA" id="ARBA00023136"/>
    </source>
</evidence>
<reference evidence="8 9" key="1">
    <citation type="submission" date="2019-09" db="EMBL/GenBank/DDBJ databases">
        <authorList>
            <person name="Chandra G."/>
            <person name="Truman W A."/>
        </authorList>
    </citation>
    <scope>NUCLEOTIDE SEQUENCE [LARGE SCALE GENOMIC DNA]</scope>
    <source>
        <strain evidence="8">PS691</strain>
    </source>
</reference>
<feature type="transmembrane region" description="Helical" evidence="7">
    <location>
        <begin position="445"/>
        <end position="465"/>
    </location>
</feature>
<feature type="transmembrane region" description="Helical" evidence="7">
    <location>
        <begin position="391"/>
        <end position="408"/>
    </location>
</feature>
<evidence type="ECO:0008006" key="10">
    <source>
        <dbReference type="Google" id="ProtNLM"/>
    </source>
</evidence>
<keyword evidence="3" id="KW-1003">Cell membrane</keyword>
<feature type="transmembrane region" description="Helical" evidence="7">
    <location>
        <begin position="105"/>
        <end position="125"/>
    </location>
</feature>
<evidence type="ECO:0000313" key="9">
    <source>
        <dbReference type="Proteomes" id="UP000337909"/>
    </source>
</evidence>
<dbReference type="PANTHER" id="PTHR30250:SF10">
    <property type="entry name" value="LIPOPOLYSACCHARIDE BIOSYNTHESIS PROTEIN WZXC"/>
    <property type="match status" value="1"/>
</dbReference>
<protein>
    <recommendedName>
        <fullName evidence="10">Polysaccharide biosynthesis protein</fullName>
    </recommendedName>
</protein>
<dbReference type="Pfam" id="PF13440">
    <property type="entry name" value="Polysacc_synt_3"/>
    <property type="match status" value="1"/>
</dbReference>
<keyword evidence="4 7" id="KW-0812">Transmembrane</keyword>
<dbReference type="GO" id="GO:0005886">
    <property type="term" value="C:plasma membrane"/>
    <property type="evidence" value="ECO:0007669"/>
    <property type="project" value="UniProtKB-SubCell"/>
</dbReference>
<feature type="transmembrane region" description="Helical" evidence="7">
    <location>
        <begin position="323"/>
        <end position="348"/>
    </location>
</feature>
<comment type="subcellular location">
    <subcellularLocation>
        <location evidence="1">Cell membrane</location>
        <topology evidence="1">Multi-pass membrane protein</topology>
    </subcellularLocation>
</comment>
<evidence type="ECO:0000256" key="7">
    <source>
        <dbReference type="SAM" id="Phobius"/>
    </source>
</evidence>
<dbReference type="AlphaFoldDB" id="A0A5E7CVW7"/>
<feature type="transmembrane region" description="Helical" evidence="7">
    <location>
        <begin position="354"/>
        <end position="379"/>
    </location>
</feature>
<evidence type="ECO:0000256" key="2">
    <source>
        <dbReference type="ARBA" id="ARBA00007430"/>
    </source>
</evidence>
<comment type="similarity">
    <text evidence="2">Belongs to the polysaccharide synthase family.</text>
</comment>